<dbReference type="PROSITE" id="PS50005">
    <property type="entry name" value="TPR"/>
    <property type="match status" value="1"/>
</dbReference>
<dbReference type="PANTHER" id="PTHR46512:SF9">
    <property type="entry name" value="PEPTIDYLPROLYL ISOMERASE"/>
    <property type="match status" value="1"/>
</dbReference>
<name>Q22C79_TETTS</name>
<dbReference type="PANTHER" id="PTHR46512">
    <property type="entry name" value="PEPTIDYLPROLYL ISOMERASE"/>
    <property type="match status" value="1"/>
</dbReference>
<dbReference type="InterPro" id="IPR050754">
    <property type="entry name" value="FKBP4/5/8-like"/>
</dbReference>
<reference evidence="13" key="1">
    <citation type="journal article" date="2006" name="PLoS Biol.">
        <title>Macronuclear genome sequence of the ciliate Tetrahymena thermophila, a model eukaryote.</title>
        <authorList>
            <person name="Eisen J.A."/>
            <person name="Coyne R.S."/>
            <person name="Wu M."/>
            <person name="Wu D."/>
            <person name="Thiagarajan M."/>
            <person name="Wortman J.R."/>
            <person name="Badger J.H."/>
            <person name="Ren Q."/>
            <person name="Amedeo P."/>
            <person name="Jones K.M."/>
            <person name="Tallon L.J."/>
            <person name="Delcher A.L."/>
            <person name="Salzberg S.L."/>
            <person name="Silva J.C."/>
            <person name="Haas B.J."/>
            <person name="Majoros W.H."/>
            <person name="Farzad M."/>
            <person name="Carlton J.M."/>
            <person name="Smith R.K. Jr."/>
            <person name="Garg J."/>
            <person name="Pearlman R.E."/>
            <person name="Karrer K.M."/>
            <person name="Sun L."/>
            <person name="Manning G."/>
            <person name="Elde N.C."/>
            <person name="Turkewitz A.P."/>
            <person name="Asai D.J."/>
            <person name="Wilkes D.E."/>
            <person name="Wang Y."/>
            <person name="Cai H."/>
            <person name="Collins K."/>
            <person name="Stewart B.A."/>
            <person name="Lee S.R."/>
            <person name="Wilamowska K."/>
            <person name="Weinberg Z."/>
            <person name="Ruzzo W.L."/>
            <person name="Wloga D."/>
            <person name="Gaertig J."/>
            <person name="Frankel J."/>
            <person name="Tsao C.-C."/>
            <person name="Gorovsky M.A."/>
            <person name="Keeling P.J."/>
            <person name="Waller R.F."/>
            <person name="Patron N.J."/>
            <person name="Cherry J.M."/>
            <person name="Stover N.A."/>
            <person name="Krieger C.J."/>
            <person name="del Toro C."/>
            <person name="Ryder H.F."/>
            <person name="Williamson S.C."/>
            <person name="Barbeau R.A."/>
            <person name="Hamilton E.P."/>
            <person name="Orias E."/>
        </authorList>
    </citation>
    <scope>NUCLEOTIDE SEQUENCE [LARGE SCALE GENOMIC DNA]</scope>
    <source>
        <strain evidence="13">SB210</strain>
    </source>
</reference>
<dbReference type="Proteomes" id="UP000009168">
    <property type="component" value="Unassembled WGS sequence"/>
</dbReference>
<dbReference type="EC" id="5.2.1.8" evidence="3"/>
<dbReference type="GeneID" id="7832183"/>
<dbReference type="KEGG" id="tet:TTHERM_01075610"/>
<evidence type="ECO:0000256" key="1">
    <source>
        <dbReference type="ARBA" id="ARBA00000971"/>
    </source>
</evidence>
<dbReference type="STRING" id="312017.Q22C79"/>
<evidence type="ECO:0000256" key="5">
    <source>
        <dbReference type="ARBA" id="ARBA00022553"/>
    </source>
</evidence>
<dbReference type="HOGENOM" id="CLU_948276_0_0_1"/>
<keyword evidence="6" id="KW-0677">Repeat</keyword>
<feature type="region of interest" description="Disordered" evidence="11">
    <location>
        <begin position="88"/>
        <end position="108"/>
    </location>
</feature>
<evidence type="ECO:0000256" key="10">
    <source>
        <dbReference type="PROSITE-ProRule" id="PRU00339"/>
    </source>
</evidence>
<accession>Q22C79</accession>
<evidence type="ECO:0000256" key="4">
    <source>
        <dbReference type="ARBA" id="ARBA00022490"/>
    </source>
</evidence>
<evidence type="ECO:0000256" key="9">
    <source>
        <dbReference type="ARBA" id="ARBA00023235"/>
    </source>
</evidence>
<evidence type="ECO:0000313" key="13">
    <source>
        <dbReference type="Proteomes" id="UP000009168"/>
    </source>
</evidence>
<dbReference type="GO" id="GO:0005737">
    <property type="term" value="C:cytoplasm"/>
    <property type="evidence" value="ECO:0007669"/>
    <property type="project" value="UniProtKB-SubCell"/>
</dbReference>
<keyword evidence="4" id="KW-0963">Cytoplasm</keyword>
<dbReference type="InterPro" id="IPR011990">
    <property type="entry name" value="TPR-like_helical_dom_sf"/>
</dbReference>
<dbReference type="InterPro" id="IPR013105">
    <property type="entry name" value="TPR_2"/>
</dbReference>
<keyword evidence="5" id="KW-0597">Phosphoprotein</keyword>
<dbReference type="Gene3D" id="1.25.40.10">
    <property type="entry name" value="Tetratricopeptide repeat domain"/>
    <property type="match status" value="1"/>
</dbReference>
<gene>
    <name evidence="12" type="ORF">TTHERM_01075610</name>
</gene>
<comment type="subcellular location">
    <subcellularLocation>
        <location evidence="2">Cytoplasm</location>
    </subcellularLocation>
</comment>
<evidence type="ECO:0000256" key="6">
    <source>
        <dbReference type="ARBA" id="ARBA00022737"/>
    </source>
</evidence>
<dbReference type="EMBL" id="GG662480">
    <property type="protein sequence ID" value="EAR82877.2"/>
    <property type="molecule type" value="Genomic_DNA"/>
</dbReference>
<sequence>MSLFLKRIICLNQNLRGLHKGIDSLLILTFQSNNRRIYQIIFNQLILFDMLYQQIKFHLNYIYKRSKLVNQLINLQVGYIKQMSQSSSSHSLEQDQEEQQDDYKMPPTIDLSNGRLKQKEEEQNKLIEGQEVVDSYENMDRLQVPEYEKNKGKEAFQKQNYQAAVKHYSKALLALQFLIKDGQIKQKEQMVKFIEDIEIPCNSNLSICNLKLKEYKQCIHFASKVIENDPNNIKCLYRRGMAHLYLNEFDDARNDFKTAYALDPNSKELQLAFEQLQS</sequence>
<keyword evidence="8" id="KW-0697">Rotamase</keyword>
<dbReference type="eggNOG" id="KOG0543">
    <property type="taxonomic scope" value="Eukaryota"/>
</dbReference>
<dbReference type="OrthoDB" id="313235at2759"/>
<evidence type="ECO:0000256" key="7">
    <source>
        <dbReference type="ARBA" id="ARBA00022803"/>
    </source>
</evidence>
<organism evidence="12 13">
    <name type="scientific">Tetrahymena thermophila (strain SB210)</name>
    <dbReference type="NCBI Taxonomy" id="312017"/>
    <lineage>
        <taxon>Eukaryota</taxon>
        <taxon>Sar</taxon>
        <taxon>Alveolata</taxon>
        <taxon>Ciliophora</taxon>
        <taxon>Intramacronucleata</taxon>
        <taxon>Oligohymenophorea</taxon>
        <taxon>Hymenostomatida</taxon>
        <taxon>Tetrahymenina</taxon>
        <taxon>Tetrahymenidae</taxon>
        <taxon>Tetrahymena</taxon>
    </lineage>
</organism>
<dbReference type="RefSeq" id="XP_001030540.2">
    <property type="nucleotide sequence ID" value="XM_001030540.2"/>
</dbReference>
<dbReference type="InParanoid" id="Q22C79"/>
<evidence type="ECO:0000313" key="12">
    <source>
        <dbReference type="EMBL" id="EAR82877.2"/>
    </source>
</evidence>
<keyword evidence="13" id="KW-1185">Reference proteome</keyword>
<feature type="repeat" description="TPR" evidence="10">
    <location>
        <begin position="233"/>
        <end position="266"/>
    </location>
</feature>
<dbReference type="GO" id="GO:0003755">
    <property type="term" value="F:peptidyl-prolyl cis-trans isomerase activity"/>
    <property type="evidence" value="ECO:0007669"/>
    <property type="project" value="UniProtKB-EC"/>
</dbReference>
<keyword evidence="9" id="KW-0413">Isomerase</keyword>
<dbReference type="Pfam" id="PF07719">
    <property type="entry name" value="TPR_2"/>
    <property type="match status" value="1"/>
</dbReference>
<proteinExistence type="predicted"/>
<dbReference type="SMART" id="SM00028">
    <property type="entry name" value="TPR"/>
    <property type="match status" value="3"/>
</dbReference>
<evidence type="ECO:0000256" key="2">
    <source>
        <dbReference type="ARBA" id="ARBA00004496"/>
    </source>
</evidence>
<protein>
    <recommendedName>
        <fullName evidence="3">peptidylprolyl isomerase</fullName>
        <ecNumber evidence="3">5.2.1.8</ecNumber>
    </recommendedName>
</protein>
<evidence type="ECO:0000256" key="3">
    <source>
        <dbReference type="ARBA" id="ARBA00013194"/>
    </source>
</evidence>
<dbReference type="InterPro" id="IPR019734">
    <property type="entry name" value="TPR_rpt"/>
</dbReference>
<evidence type="ECO:0000256" key="11">
    <source>
        <dbReference type="SAM" id="MobiDB-lite"/>
    </source>
</evidence>
<dbReference type="AlphaFoldDB" id="Q22C79"/>
<comment type="catalytic activity">
    <reaction evidence="1">
        <text>[protein]-peptidylproline (omega=180) = [protein]-peptidylproline (omega=0)</text>
        <dbReference type="Rhea" id="RHEA:16237"/>
        <dbReference type="Rhea" id="RHEA-COMP:10747"/>
        <dbReference type="Rhea" id="RHEA-COMP:10748"/>
        <dbReference type="ChEBI" id="CHEBI:83833"/>
        <dbReference type="ChEBI" id="CHEBI:83834"/>
        <dbReference type="EC" id="5.2.1.8"/>
    </reaction>
</comment>
<evidence type="ECO:0000256" key="8">
    <source>
        <dbReference type="ARBA" id="ARBA00023110"/>
    </source>
</evidence>
<keyword evidence="7 10" id="KW-0802">TPR repeat</keyword>
<dbReference type="SUPFAM" id="SSF48452">
    <property type="entry name" value="TPR-like"/>
    <property type="match status" value="1"/>
</dbReference>